<dbReference type="STRING" id="65489.A0A0D3FIT6"/>
<name>A0A0D3FIT6_9ORYZ</name>
<keyword evidence="1" id="KW-0812">Transmembrane</keyword>
<dbReference type="EnsemblPlants" id="OBART03G18390.1">
    <property type="protein sequence ID" value="OBART03G18390.1"/>
    <property type="gene ID" value="OBART03G18390"/>
</dbReference>
<accession>A0A0D3FIT6</accession>
<evidence type="ECO:0000256" key="1">
    <source>
        <dbReference type="SAM" id="Phobius"/>
    </source>
</evidence>
<dbReference type="Proteomes" id="UP000026960">
    <property type="component" value="Chromosome 3"/>
</dbReference>
<evidence type="ECO:0000313" key="2">
    <source>
        <dbReference type="EnsemblPlants" id="OBART03G18390.1"/>
    </source>
</evidence>
<proteinExistence type="predicted"/>
<protein>
    <submittedName>
        <fullName evidence="2">Uncharacterized protein</fullName>
    </submittedName>
</protein>
<organism evidence="2">
    <name type="scientific">Oryza barthii</name>
    <dbReference type="NCBI Taxonomy" id="65489"/>
    <lineage>
        <taxon>Eukaryota</taxon>
        <taxon>Viridiplantae</taxon>
        <taxon>Streptophyta</taxon>
        <taxon>Embryophyta</taxon>
        <taxon>Tracheophyta</taxon>
        <taxon>Spermatophyta</taxon>
        <taxon>Magnoliopsida</taxon>
        <taxon>Liliopsida</taxon>
        <taxon>Poales</taxon>
        <taxon>Poaceae</taxon>
        <taxon>BOP clade</taxon>
        <taxon>Oryzoideae</taxon>
        <taxon>Oryzeae</taxon>
        <taxon>Oryzinae</taxon>
        <taxon>Oryza</taxon>
    </lineage>
</organism>
<dbReference type="PaxDb" id="65489-OBART03G18390.1"/>
<reference evidence="2" key="1">
    <citation type="journal article" date="2009" name="Rice">
        <title>De Novo Next Generation Sequencing of Plant Genomes.</title>
        <authorList>
            <person name="Rounsley S."/>
            <person name="Marri P.R."/>
            <person name="Yu Y."/>
            <person name="He R."/>
            <person name="Sisneros N."/>
            <person name="Goicoechea J.L."/>
            <person name="Lee S.J."/>
            <person name="Angelova A."/>
            <person name="Kudrna D."/>
            <person name="Luo M."/>
            <person name="Affourtit J."/>
            <person name="Desany B."/>
            <person name="Knight J."/>
            <person name="Niazi F."/>
            <person name="Egholm M."/>
            <person name="Wing R.A."/>
        </authorList>
    </citation>
    <scope>NUCLEOTIDE SEQUENCE [LARGE SCALE GENOMIC DNA]</scope>
    <source>
        <strain evidence="2">cv. IRGC 105608</strain>
    </source>
</reference>
<keyword evidence="1" id="KW-1133">Transmembrane helix</keyword>
<keyword evidence="3" id="KW-1185">Reference proteome</keyword>
<keyword evidence="1" id="KW-0472">Membrane</keyword>
<dbReference type="AlphaFoldDB" id="A0A0D3FIT6"/>
<reference evidence="2" key="2">
    <citation type="submission" date="2015-03" db="UniProtKB">
        <authorList>
            <consortium name="EnsemblPlants"/>
        </authorList>
    </citation>
    <scope>IDENTIFICATION</scope>
</reference>
<feature type="transmembrane region" description="Helical" evidence="1">
    <location>
        <begin position="118"/>
        <end position="139"/>
    </location>
</feature>
<evidence type="ECO:0000313" key="3">
    <source>
        <dbReference type="Proteomes" id="UP000026960"/>
    </source>
</evidence>
<dbReference type="HOGENOM" id="CLU_1680596_0_0_1"/>
<sequence length="157" mass="17186">MQQILMDECNPSLDILDGESIPHGVQTSPVAMEEDVPLMVGSHDSGRGTSVTRYDDGTEKRYWEDTHKERSKNKKFIEAAIARLRRARANPRRIHVPKDAWPGGVSALPRKANGGRSVHPRLIIVSIADVVVVAVIVVWQRKAGGEGCDRDGGGRGV</sequence>
<dbReference type="Gramene" id="OBART03G18390.1">
    <property type="protein sequence ID" value="OBART03G18390.1"/>
    <property type="gene ID" value="OBART03G18390"/>
</dbReference>